<evidence type="ECO:0000256" key="1">
    <source>
        <dbReference type="ARBA" id="ARBA00004418"/>
    </source>
</evidence>
<dbReference type="GO" id="GO:0009055">
    <property type="term" value="F:electron transfer activity"/>
    <property type="evidence" value="ECO:0007669"/>
    <property type="project" value="InterPro"/>
</dbReference>
<dbReference type="AlphaFoldDB" id="A0A397Q6V7"/>
<dbReference type="GO" id="GO:0042597">
    <property type="term" value="C:periplasmic space"/>
    <property type="evidence" value="ECO:0007669"/>
    <property type="project" value="UniProtKB-SubCell"/>
</dbReference>
<comment type="caution">
    <text evidence="19">The sequence shown here is derived from an EMBL/GenBank/DDBJ whole genome shotgun (WGS) entry which is preliminary data.</text>
</comment>
<dbReference type="Proteomes" id="UP000266273">
    <property type="component" value="Unassembled WGS sequence"/>
</dbReference>
<evidence type="ECO:0000256" key="8">
    <source>
        <dbReference type="ARBA" id="ARBA00022764"/>
    </source>
</evidence>
<dbReference type="GO" id="GO:0070069">
    <property type="term" value="C:cytochrome complex"/>
    <property type="evidence" value="ECO:0007669"/>
    <property type="project" value="InterPro"/>
</dbReference>
<dbReference type="GO" id="GO:0046872">
    <property type="term" value="F:metal ion binding"/>
    <property type="evidence" value="ECO:0007669"/>
    <property type="project" value="UniProtKB-KW"/>
</dbReference>
<dbReference type="GO" id="GO:0020037">
    <property type="term" value="F:heme binding"/>
    <property type="evidence" value="ECO:0007669"/>
    <property type="project" value="InterPro"/>
</dbReference>
<name>A0A397Q6V7_9HYPH</name>
<dbReference type="GO" id="GO:0019417">
    <property type="term" value="P:sulfur oxidation"/>
    <property type="evidence" value="ECO:0007669"/>
    <property type="project" value="InterPro"/>
</dbReference>
<feature type="domain" description="Cytochrome c" evidence="18">
    <location>
        <begin position="62"/>
        <end position="148"/>
    </location>
</feature>
<evidence type="ECO:0000256" key="7">
    <source>
        <dbReference type="ARBA" id="ARBA00022729"/>
    </source>
</evidence>
<accession>A0A397Q6V7</accession>
<evidence type="ECO:0000256" key="12">
    <source>
        <dbReference type="ARBA" id="ARBA00048077"/>
    </source>
</evidence>
<keyword evidence="3 14" id="KW-0813">Transport</keyword>
<organism evidence="19 20">
    <name type="scientific">Dichotomicrobium thermohalophilum</name>
    <dbReference type="NCBI Taxonomy" id="933063"/>
    <lineage>
        <taxon>Bacteria</taxon>
        <taxon>Pseudomonadati</taxon>
        <taxon>Pseudomonadota</taxon>
        <taxon>Alphaproteobacteria</taxon>
        <taxon>Hyphomicrobiales</taxon>
        <taxon>Hyphomicrobiaceae</taxon>
        <taxon>Dichotomicrobium</taxon>
    </lineage>
</organism>
<evidence type="ECO:0000256" key="11">
    <source>
        <dbReference type="ARBA" id="ARBA00025746"/>
    </source>
</evidence>
<comment type="catalytic activity">
    <reaction evidence="13 14">
        <text>S-sulfanyl-L-cysteinyl-[SoxY protein] + thiosulfate + 2 Fe(III)-[cytochrome c] = S-(2-sulfodisulfanyl)-L-cysteinyl-[SoxY protein] + 2 Fe(II)-[cytochrome c] + 2 H(+)</text>
        <dbReference type="Rhea" id="RHEA:51224"/>
        <dbReference type="Rhea" id="RHEA-COMP:10350"/>
        <dbReference type="Rhea" id="RHEA-COMP:14399"/>
        <dbReference type="Rhea" id="RHEA-COMP:14689"/>
        <dbReference type="Rhea" id="RHEA-COMP:14690"/>
        <dbReference type="ChEBI" id="CHEBI:15378"/>
        <dbReference type="ChEBI" id="CHEBI:29033"/>
        <dbReference type="ChEBI" id="CHEBI:29034"/>
        <dbReference type="ChEBI" id="CHEBI:33542"/>
        <dbReference type="ChEBI" id="CHEBI:61963"/>
        <dbReference type="ChEBI" id="CHEBI:140664"/>
        <dbReference type="EC" id="2.8.5.2"/>
    </reaction>
</comment>
<evidence type="ECO:0000259" key="18">
    <source>
        <dbReference type="Pfam" id="PF21342"/>
    </source>
</evidence>
<feature type="binding site" description="axial binding residue" evidence="17">
    <location>
        <position position="115"/>
    </location>
    <ligand>
        <name>heme c</name>
        <dbReference type="ChEBI" id="CHEBI:61717"/>
        <label>1</label>
    </ligand>
    <ligandPart>
        <name>Fe</name>
        <dbReference type="ChEBI" id="CHEBI:18248"/>
    </ligandPart>
</feature>
<keyword evidence="10 14" id="KW-0408">Iron</keyword>
<keyword evidence="6 14" id="KW-0479">Metal-binding</keyword>
<comment type="subunit">
    <text evidence="2 14">Heterodimer of SoxA and SoxX.</text>
</comment>
<evidence type="ECO:0000256" key="3">
    <source>
        <dbReference type="ARBA" id="ARBA00022448"/>
    </source>
</evidence>
<dbReference type="RefSeq" id="WP_170144314.1">
    <property type="nucleotide sequence ID" value="NZ_QXDF01000001.1"/>
</dbReference>
<keyword evidence="7" id="KW-0732">Signal</keyword>
<evidence type="ECO:0000256" key="4">
    <source>
        <dbReference type="ARBA" id="ARBA00022617"/>
    </source>
</evidence>
<comment type="subcellular location">
    <subcellularLocation>
        <location evidence="1 14">Periplasm</location>
    </subcellularLocation>
</comment>
<dbReference type="Pfam" id="PF21342">
    <property type="entry name" value="SoxA-TsdA_cyt-c"/>
    <property type="match status" value="2"/>
</dbReference>
<evidence type="ECO:0000256" key="15">
    <source>
        <dbReference type="PIRSR" id="PIRSR038455-1"/>
    </source>
</evidence>
<feature type="binding site" description="axial binding residue" evidence="17">
    <location>
        <position position="81"/>
    </location>
    <ligand>
        <name>heme c</name>
        <dbReference type="ChEBI" id="CHEBI:61717"/>
        <label>1</label>
    </ligand>
    <ligandPart>
        <name>Fe</name>
        <dbReference type="ChEBI" id="CHEBI:18248"/>
    </ligandPart>
</feature>
<dbReference type="InterPro" id="IPR025710">
    <property type="entry name" value="SoxA"/>
</dbReference>
<dbReference type="EC" id="2.8.5.2" evidence="14"/>
<evidence type="ECO:0000256" key="13">
    <source>
        <dbReference type="ARBA" id="ARBA00048423"/>
    </source>
</evidence>
<dbReference type="GO" id="GO:0016740">
    <property type="term" value="F:transferase activity"/>
    <property type="evidence" value="ECO:0007669"/>
    <property type="project" value="UniProtKB-KW"/>
</dbReference>
<feature type="binding site" description="covalent" evidence="16">
    <location>
        <position position="80"/>
    </location>
    <ligand>
        <name>heme c</name>
        <dbReference type="ChEBI" id="CHEBI:61717"/>
        <label>1</label>
    </ligand>
</feature>
<evidence type="ECO:0000256" key="2">
    <source>
        <dbReference type="ARBA" id="ARBA00011530"/>
    </source>
</evidence>
<dbReference type="InterPro" id="IPR036909">
    <property type="entry name" value="Cyt_c-like_dom_sf"/>
</dbReference>
<evidence type="ECO:0000256" key="6">
    <source>
        <dbReference type="ARBA" id="ARBA00022723"/>
    </source>
</evidence>
<proteinExistence type="inferred from homology"/>
<keyword evidence="5 14" id="KW-0808">Transferase</keyword>
<feature type="active site" description="Cysteine persulfide intermediate" evidence="15">
    <location>
        <position position="223"/>
    </location>
</feature>
<dbReference type="EMBL" id="QXDF01000001">
    <property type="protein sequence ID" value="RIA55525.1"/>
    <property type="molecule type" value="Genomic_DNA"/>
</dbReference>
<evidence type="ECO:0000313" key="19">
    <source>
        <dbReference type="EMBL" id="RIA55525.1"/>
    </source>
</evidence>
<dbReference type="GO" id="GO:0016669">
    <property type="term" value="F:oxidoreductase activity, acting on a sulfur group of donors, cytochrome as acceptor"/>
    <property type="evidence" value="ECO:0007669"/>
    <property type="project" value="InterPro"/>
</dbReference>
<protein>
    <recommendedName>
        <fullName evidence="14">SoxAX cytochrome complex subunit A</fullName>
        <ecNumber evidence="14">2.8.5.2</ecNumber>
    </recommendedName>
    <alternativeName>
        <fullName evidence="14">Protein SoxA</fullName>
    </alternativeName>
    <alternativeName>
        <fullName evidence="14">Sulfur oxidizing protein A</fullName>
    </alternativeName>
    <alternativeName>
        <fullName evidence="14">Thiosulfate-oxidizing multienzyme system protein SoxA</fullName>
    </alternativeName>
</protein>
<dbReference type="Gene3D" id="1.10.760.10">
    <property type="entry name" value="Cytochrome c-like domain"/>
    <property type="match status" value="2"/>
</dbReference>
<evidence type="ECO:0000256" key="17">
    <source>
        <dbReference type="PIRSR" id="PIRSR038455-3"/>
    </source>
</evidence>
<keyword evidence="20" id="KW-1185">Reference proteome</keyword>
<dbReference type="PIRSF" id="PIRSF038455">
    <property type="entry name" value="SoxA"/>
    <property type="match status" value="1"/>
</dbReference>
<dbReference type="NCBIfam" id="TIGR04484">
    <property type="entry name" value="thiosulf_SoxA"/>
    <property type="match status" value="1"/>
</dbReference>
<evidence type="ECO:0000256" key="5">
    <source>
        <dbReference type="ARBA" id="ARBA00022679"/>
    </source>
</evidence>
<feature type="binding site" description="axial binding residue" evidence="17">
    <location>
        <position position="223"/>
    </location>
    <ligand>
        <name>heme c</name>
        <dbReference type="ChEBI" id="CHEBI:61717"/>
        <label>2</label>
    </ligand>
    <ligandPart>
        <name>Fe</name>
        <dbReference type="ChEBI" id="CHEBI:18248"/>
    </ligandPart>
</feature>
<reference evidence="19 20" key="1">
    <citation type="submission" date="2018-08" db="EMBL/GenBank/DDBJ databases">
        <title>Genomic Encyclopedia of Archaeal and Bacterial Type Strains, Phase II (KMG-II): from individual species to whole genera.</title>
        <authorList>
            <person name="Goeker M."/>
        </authorList>
    </citation>
    <scope>NUCLEOTIDE SEQUENCE [LARGE SCALE GENOMIC DNA]</scope>
    <source>
        <strain evidence="19 20">DSM 5002</strain>
    </source>
</reference>
<dbReference type="SUPFAM" id="SSF46626">
    <property type="entry name" value="Cytochrome c"/>
    <property type="match status" value="2"/>
</dbReference>
<feature type="binding site" description="axial binding residue" evidence="17">
    <location>
        <position position="182"/>
    </location>
    <ligand>
        <name>heme c</name>
        <dbReference type="ChEBI" id="CHEBI:61717"/>
        <label>2</label>
    </ligand>
    <ligandPart>
        <name>Fe</name>
        <dbReference type="ChEBI" id="CHEBI:18248"/>
    </ligandPart>
</feature>
<keyword evidence="4 14" id="KW-0349">Heme</keyword>
<evidence type="ECO:0000256" key="16">
    <source>
        <dbReference type="PIRSR" id="PIRSR038455-2"/>
    </source>
</evidence>
<keyword evidence="8 14" id="KW-0574">Periplasm</keyword>
<feature type="binding site" description="covalent" evidence="16">
    <location>
        <position position="178"/>
    </location>
    <ligand>
        <name>heme c</name>
        <dbReference type="ChEBI" id="CHEBI:61717"/>
        <label>2</label>
    </ligand>
</feature>
<comment type="similarity">
    <text evidence="11 14">Belongs to the SoxA family.</text>
</comment>
<evidence type="ECO:0000256" key="10">
    <source>
        <dbReference type="ARBA" id="ARBA00023004"/>
    </source>
</evidence>
<comment type="catalytic activity">
    <reaction evidence="12 14">
        <text>L-cysteinyl-[SoxY protein] + thiosulfate + 2 Fe(III)-[cytochrome c] = S-sulfosulfanyl-L-cysteinyl-[SoxY protein] + 2 Fe(II)-[cytochrome c] + 2 H(+)</text>
        <dbReference type="Rhea" id="RHEA:56720"/>
        <dbReference type="Rhea" id="RHEA-COMP:10350"/>
        <dbReference type="Rhea" id="RHEA-COMP:14328"/>
        <dbReference type="Rhea" id="RHEA-COMP:14399"/>
        <dbReference type="Rhea" id="RHEA-COMP:14691"/>
        <dbReference type="ChEBI" id="CHEBI:15378"/>
        <dbReference type="ChEBI" id="CHEBI:29033"/>
        <dbReference type="ChEBI" id="CHEBI:29034"/>
        <dbReference type="ChEBI" id="CHEBI:29950"/>
        <dbReference type="ChEBI" id="CHEBI:33542"/>
        <dbReference type="ChEBI" id="CHEBI:139321"/>
        <dbReference type="EC" id="2.8.5.2"/>
    </reaction>
</comment>
<sequence length="263" mass="29395">MLAVVLPLAALAQKAQLAQPVQPPAGHPLPELFSGYRYQPEYVREIQNEDIKNPGTLWRNYGRRLWSQVDGEAGKSCADCHNVAEKAMHGVGARYPKFYPPESRPITLSERINLCRTLNMKAKPWPQGSSALVAMTTYVSAQSRGMPVRVKTDGQAKPFFEQGRDYYYSPRGERGLSCAACHERKAGKKLDAATLSQGHSNGFPAYKIATERVEPLHRQFQRCNKRVGAEPLPLGADPYVNLELYLAWRGMGLLVETPAVRNW</sequence>
<evidence type="ECO:0000313" key="20">
    <source>
        <dbReference type="Proteomes" id="UP000266273"/>
    </source>
</evidence>
<gene>
    <name evidence="19" type="ORF">BXY53_0591</name>
</gene>
<keyword evidence="9 14" id="KW-0249">Electron transport</keyword>
<feature type="binding site" description="covalent" evidence="16">
    <location>
        <position position="181"/>
    </location>
    <ligand>
        <name>heme c</name>
        <dbReference type="ChEBI" id="CHEBI:61717"/>
        <label>2</label>
    </ligand>
</feature>
<feature type="domain" description="Cytochrome c" evidence="18">
    <location>
        <begin position="162"/>
        <end position="252"/>
    </location>
</feature>
<dbReference type="InterPro" id="IPR009056">
    <property type="entry name" value="Cyt_c-like_dom"/>
</dbReference>
<evidence type="ECO:0000256" key="9">
    <source>
        <dbReference type="ARBA" id="ARBA00022982"/>
    </source>
</evidence>
<evidence type="ECO:0000256" key="14">
    <source>
        <dbReference type="PIRNR" id="PIRNR038455"/>
    </source>
</evidence>
<feature type="binding site" description="covalent" evidence="16">
    <location>
        <position position="77"/>
    </location>
    <ligand>
        <name>heme c</name>
        <dbReference type="ChEBI" id="CHEBI:61717"/>
        <label>1</label>
    </ligand>
</feature>
<comment type="cofactor">
    <cofactor evidence="16">
        <name>heme</name>
        <dbReference type="ChEBI" id="CHEBI:30413"/>
    </cofactor>
    <text evidence="16">Binds 2 heme groups per subunit.</text>
</comment>